<keyword evidence="2" id="KW-1185">Reference proteome</keyword>
<comment type="caution">
    <text evidence="1">The sequence shown here is derived from an EMBL/GenBank/DDBJ whole genome shotgun (WGS) entry which is preliminary data.</text>
</comment>
<evidence type="ECO:0000313" key="1">
    <source>
        <dbReference type="EMBL" id="KAK8595890.1"/>
    </source>
</evidence>
<dbReference type="EMBL" id="JBBPBM010000002">
    <property type="protein sequence ID" value="KAK8595890.1"/>
    <property type="molecule type" value="Genomic_DNA"/>
</dbReference>
<gene>
    <name evidence="1" type="ORF">V6N12_064397</name>
</gene>
<reference evidence="1 2" key="1">
    <citation type="journal article" date="2024" name="G3 (Bethesda)">
        <title>Genome assembly of Hibiscus sabdariffa L. provides insights into metabolisms of medicinal natural products.</title>
        <authorList>
            <person name="Kim T."/>
        </authorList>
    </citation>
    <scope>NUCLEOTIDE SEQUENCE [LARGE SCALE GENOMIC DNA]</scope>
    <source>
        <strain evidence="1">TK-2024</strain>
        <tissue evidence="1">Old leaves</tissue>
    </source>
</reference>
<name>A0ABR2G5S0_9ROSI</name>
<dbReference type="Proteomes" id="UP001472677">
    <property type="component" value="Unassembled WGS sequence"/>
</dbReference>
<evidence type="ECO:0000313" key="2">
    <source>
        <dbReference type="Proteomes" id="UP001472677"/>
    </source>
</evidence>
<sequence length="74" mass="8746">MGLAWVSINVIKMRKRGNLIRVHEERRKAVAIFGVESSAQFELASSPWMMRPWDWKEHFEIQPSLKLHSNGRRD</sequence>
<accession>A0ABR2G5S0</accession>
<protein>
    <submittedName>
        <fullName evidence="1">Uncharacterized protein</fullName>
    </submittedName>
</protein>
<organism evidence="1 2">
    <name type="scientific">Hibiscus sabdariffa</name>
    <name type="common">roselle</name>
    <dbReference type="NCBI Taxonomy" id="183260"/>
    <lineage>
        <taxon>Eukaryota</taxon>
        <taxon>Viridiplantae</taxon>
        <taxon>Streptophyta</taxon>
        <taxon>Embryophyta</taxon>
        <taxon>Tracheophyta</taxon>
        <taxon>Spermatophyta</taxon>
        <taxon>Magnoliopsida</taxon>
        <taxon>eudicotyledons</taxon>
        <taxon>Gunneridae</taxon>
        <taxon>Pentapetalae</taxon>
        <taxon>rosids</taxon>
        <taxon>malvids</taxon>
        <taxon>Malvales</taxon>
        <taxon>Malvaceae</taxon>
        <taxon>Malvoideae</taxon>
        <taxon>Hibiscus</taxon>
    </lineage>
</organism>
<proteinExistence type="predicted"/>